<accession>A0A139I9E6</accession>
<organism evidence="2 3">
    <name type="scientific">Pseudocercospora musae</name>
    <dbReference type="NCBI Taxonomy" id="113226"/>
    <lineage>
        <taxon>Eukaryota</taxon>
        <taxon>Fungi</taxon>
        <taxon>Dikarya</taxon>
        <taxon>Ascomycota</taxon>
        <taxon>Pezizomycotina</taxon>
        <taxon>Dothideomycetes</taxon>
        <taxon>Dothideomycetidae</taxon>
        <taxon>Mycosphaerellales</taxon>
        <taxon>Mycosphaerellaceae</taxon>
        <taxon>Pseudocercospora</taxon>
    </lineage>
</organism>
<dbReference type="AlphaFoldDB" id="A0A139I9E6"/>
<sequence>MSRNKDVYTSLEGEFWPSHPGAPTRGAEGHGERMLARSMPTKDLYPSWCLSPDLTAIRILTVNAELVVLDRGCKLDAGDSLAFEDMVDG</sequence>
<keyword evidence="3" id="KW-1185">Reference proteome</keyword>
<evidence type="ECO:0000313" key="2">
    <source>
        <dbReference type="EMBL" id="KXT11381.1"/>
    </source>
</evidence>
<feature type="region of interest" description="Disordered" evidence="1">
    <location>
        <begin position="1"/>
        <end position="33"/>
    </location>
</feature>
<dbReference type="EMBL" id="LFZO01000204">
    <property type="protein sequence ID" value="KXT11381.1"/>
    <property type="molecule type" value="Genomic_DNA"/>
</dbReference>
<evidence type="ECO:0000256" key="1">
    <source>
        <dbReference type="SAM" id="MobiDB-lite"/>
    </source>
</evidence>
<dbReference type="OrthoDB" id="1470350at2759"/>
<reference evidence="2 3" key="1">
    <citation type="submission" date="2015-07" db="EMBL/GenBank/DDBJ databases">
        <title>Comparative genomics of the Sigatoka disease complex on banana suggests a link between parallel evolutionary changes in Pseudocercospora fijiensis and Pseudocercospora eumusae and increased virulence on the banana host.</title>
        <authorList>
            <person name="Chang T.-C."/>
            <person name="Salvucci A."/>
            <person name="Crous P.W."/>
            <person name="Stergiopoulos I."/>
        </authorList>
    </citation>
    <scope>NUCLEOTIDE SEQUENCE [LARGE SCALE GENOMIC DNA]</scope>
    <source>
        <strain evidence="2 3">CBS 116634</strain>
    </source>
</reference>
<comment type="caution">
    <text evidence="2">The sequence shown here is derived from an EMBL/GenBank/DDBJ whole genome shotgun (WGS) entry which is preliminary data.</text>
</comment>
<name>A0A139I9E6_9PEZI</name>
<proteinExistence type="predicted"/>
<dbReference type="Proteomes" id="UP000073492">
    <property type="component" value="Unassembled WGS sequence"/>
</dbReference>
<gene>
    <name evidence="2" type="ORF">AC579_737</name>
</gene>
<evidence type="ECO:0000313" key="3">
    <source>
        <dbReference type="Proteomes" id="UP000073492"/>
    </source>
</evidence>
<protein>
    <submittedName>
        <fullName evidence="2">Uncharacterized protein</fullName>
    </submittedName>
</protein>